<dbReference type="AlphaFoldDB" id="A0A2Z3GQ59"/>
<dbReference type="PROSITE" id="PS00217">
    <property type="entry name" value="SUGAR_TRANSPORT_2"/>
    <property type="match status" value="1"/>
</dbReference>
<evidence type="ECO:0000256" key="10">
    <source>
        <dbReference type="SAM" id="Phobius"/>
    </source>
</evidence>
<feature type="transmembrane region" description="Helical" evidence="10">
    <location>
        <begin position="397"/>
        <end position="417"/>
    </location>
</feature>
<organism evidence="12 13">
    <name type="scientific">Hymenobacter nivis</name>
    <dbReference type="NCBI Taxonomy" id="1850093"/>
    <lineage>
        <taxon>Bacteria</taxon>
        <taxon>Pseudomonadati</taxon>
        <taxon>Bacteroidota</taxon>
        <taxon>Cytophagia</taxon>
        <taxon>Cytophagales</taxon>
        <taxon>Hymenobacteraceae</taxon>
        <taxon>Hymenobacter</taxon>
    </lineage>
</organism>
<keyword evidence="6 10" id="KW-0812">Transmembrane</keyword>
<dbReference type="InterPro" id="IPR005828">
    <property type="entry name" value="MFS_sugar_transport-like"/>
</dbReference>
<dbReference type="OrthoDB" id="9783823at2"/>
<proteinExistence type="inferred from homology"/>
<dbReference type="InterPro" id="IPR050814">
    <property type="entry name" value="Myo-inositol_Transporter"/>
</dbReference>
<evidence type="ECO:0000256" key="5">
    <source>
        <dbReference type="ARBA" id="ARBA00022597"/>
    </source>
</evidence>
<feature type="transmembrane region" description="Helical" evidence="10">
    <location>
        <begin position="157"/>
        <end position="180"/>
    </location>
</feature>
<feature type="transmembrane region" description="Helical" evidence="10">
    <location>
        <begin position="423"/>
        <end position="444"/>
    </location>
</feature>
<feature type="transmembrane region" description="Helical" evidence="10">
    <location>
        <begin position="361"/>
        <end position="385"/>
    </location>
</feature>
<keyword evidence="8 10" id="KW-0472">Membrane</keyword>
<evidence type="ECO:0000256" key="7">
    <source>
        <dbReference type="ARBA" id="ARBA00022989"/>
    </source>
</evidence>
<feature type="domain" description="Major facilitator superfamily (MFS) profile" evidence="11">
    <location>
        <begin position="33"/>
        <end position="451"/>
    </location>
</feature>
<dbReference type="InterPro" id="IPR036259">
    <property type="entry name" value="MFS_trans_sf"/>
</dbReference>
<dbReference type="FunFam" id="1.20.1250.20:FF:000122">
    <property type="entry name" value="D-xylose transporter XylE"/>
    <property type="match status" value="1"/>
</dbReference>
<dbReference type="RefSeq" id="WP_109652249.1">
    <property type="nucleotide sequence ID" value="NZ_CP029145.1"/>
</dbReference>
<evidence type="ECO:0000259" key="11">
    <source>
        <dbReference type="PROSITE" id="PS50850"/>
    </source>
</evidence>
<feature type="transmembrane region" description="Helical" evidence="10">
    <location>
        <begin position="269"/>
        <end position="293"/>
    </location>
</feature>
<dbReference type="SUPFAM" id="SSF103473">
    <property type="entry name" value="MFS general substrate transporter"/>
    <property type="match status" value="1"/>
</dbReference>
<dbReference type="PANTHER" id="PTHR48020">
    <property type="entry name" value="PROTON MYO-INOSITOL COTRANSPORTER"/>
    <property type="match status" value="1"/>
</dbReference>
<dbReference type="PROSITE" id="PS00216">
    <property type="entry name" value="SUGAR_TRANSPORT_1"/>
    <property type="match status" value="1"/>
</dbReference>
<feature type="transmembrane region" description="Helical" evidence="10">
    <location>
        <begin position="123"/>
        <end position="145"/>
    </location>
</feature>
<feature type="transmembrane region" description="Helical" evidence="10">
    <location>
        <begin position="333"/>
        <end position="355"/>
    </location>
</feature>
<evidence type="ECO:0000256" key="8">
    <source>
        <dbReference type="ARBA" id="ARBA00023136"/>
    </source>
</evidence>
<gene>
    <name evidence="12" type="ORF">DDQ68_01200</name>
</gene>
<dbReference type="InterPro" id="IPR005829">
    <property type="entry name" value="Sugar_transporter_CS"/>
</dbReference>
<reference evidence="13" key="1">
    <citation type="submission" date="2018-04" db="EMBL/GenBank/DDBJ databases">
        <title>Complete genome of Antarctic heterotrophic bacterium Hymenobacter nivis.</title>
        <authorList>
            <person name="Terashima M."/>
        </authorList>
    </citation>
    <scope>NUCLEOTIDE SEQUENCE [LARGE SCALE GENOMIC DNA]</scope>
    <source>
        <strain evidence="13">NBRC 111535</strain>
    </source>
</reference>
<feature type="transmembrane region" description="Helical" evidence="10">
    <location>
        <begin position="71"/>
        <end position="90"/>
    </location>
</feature>
<evidence type="ECO:0000313" key="13">
    <source>
        <dbReference type="Proteomes" id="UP000245999"/>
    </source>
</evidence>
<dbReference type="PRINTS" id="PR00171">
    <property type="entry name" value="SUGRTRNSPORT"/>
</dbReference>
<dbReference type="NCBIfam" id="TIGR00879">
    <property type="entry name" value="SP"/>
    <property type="match status" value="1"/>
</dbReference>
<dbReference type="PANTHER" id="PTHR48020:SF12">
    <property type="entry name" value="PROTON MYO-INOSITOL COTRANSPORTER"/>
    <property type="match status" value="1"/>
</dbReference>
<keyword evidence="3 9" id="KW-0813">Transport</keyword>
<dbReference type="Proteomes" id="UP000245999">
    <property type="component" value="Chromosome"/>
</dbReference>
<dbReference type="Pfam" id="PF00083">
    <property type="entry name" value="Sugar_tr"/>
    <property type="match status" value="1"/>
</dbReference>
<evidence type="ECO:0000256" key="1">
    <source>
        <dbReference type="ARBA" id="ARBA00004651"/>
    </source>
</evidence>
<accession>A0A2Z3GQ59</accession>
<dbReference type="GO" id="GO:0005886">
    <property type="term" value="C:plasma membrane"/>
    <property type="evidence" value="ECO:0007669"/>
    <property type="project" value="UniProtKB-SubCell"/>
</dbReference>
<dbReference type="PROSITE" id="PS50850">
    <property type="entry name" value="MFS"/>
    <property type="match status" value="1"/>
</dbReference>
<keyword evidence="13" id="KW-1185">Reference proteome</keyword>
<dbReference type="GO" id="GO:0022857">
    <property type="term" value="F:transmembrane transporter activity"/>
    <property type="evidence" value="ECO:0007669"/>
    <property type="project" value="InterPro"/>
</dbReference>
<name>A0A2Z3GQ59_9BACT</name>
<dbReference type="KEGG" id="hnv:DDQ68_01200"/>
<sequence length="473" mass="49340">MPAPHSPGPLFREPASAGGLTAAAGSTRYVYLIAAVAALGGLLFGFDTAIINGALVFLKKDFHLNDGQTELAASSILFGAVAGAAAAGWLTDRYGRRRLLFGAALLFTLSSLAAAVPRTLTEFVLARLVGGLAIGVASLLAPLYIAEVAPAPIRGKLVTLNQLAIVTGILLAYVTSYYLADLGLAAWRWMFASAALPSALFMFALLLVPESPRWLLGQGREAEALRTLTRLNGPVAAAAEATEIHAALAAERDEATSLFQPRLRRPLRIAVVLAVLQQVTGINTILYYGSIIFTEHSGMSGASAIGANALIGGINFAGTVVALFVIDKVGRKPLLLLASGGMALALGALVVALQLHAPGPWLLGLIMLYVACFAVGLGPGVWVVITEIFPTAVRGRAASVATVALWVACTVISFTFLSLVKAAGLSGAFGLYAVLSVLTFVFVWRGVPETKGRTLEEIERTWQGAGYALKSSS</sequence>
<feature type="transmembrane region" description="Helical" evidence="10">
    <location>
        <begin position="29"/>
        <end position="51"/>
    </location>
</feature>
<feature type="transmembrane region" description="Helical" evidence="10">
    <location>
        <begin position="305"/>
        <end position="326"/>
    </location>
</feature>
<feature type="transmembrane region" description="Helical" evidence="10">
    <location>
        <begin position="186"/>
        <end position="208"/>
    </location>
</feature>
<dbReference type="InterPro" id="IPR003663">
    <property type="entry name" value="Sugar/inositol_transpt"/>
</dbReference>
<evidence type="ECO:0000256" key="2">
    <source>
        <dbReference type="ARBA" id="ARBA00010992"/>
    </source>
</evidence>
<evidence type="ECO:0000313" key="12">
    <source>
        <dbReference type="EMBL" id="AWM31524.1"/>
    </source>
</evidence>
<evidence type="ECO:0000256" key="4">
    <source>
        <dbReference type="ARBA" id="ARBA00022475"/>
    </source>
</evidence>
<evidence type="ECO:0000256" key="9">
    <source>
        <dbReference type="RuleBase" id="RU003346"/>
    </source>
</evidence>
<dbReference type="EMBL" id="CP029145">
    <property type="protein sequence ID" value="AWM31524.1"/>
    <property type="molecule type" value="Genomic_DNA"/>
</dbReference>
<comment type="similarity">
    <text evidence="2 9">Belongs to the major facilitator superfamily. Sugar transporter (TC 2.A.1.1) family.</text>
</comment>
<keyword evidence="7 10" id="KW-1133">Transmembrane helix</keyword>
<evidence type="ECO:0000256" key="3">
    <source>
        <dbReference type="ARBA" id="ARBA00022448"/>
    </source>
</evidence>
<evidence type="ECO:0000256" key="6">
    <source>
        <dbReference type="ARBA" id="ARBA00022692"/>
    </source>
</evidence>
<protein>
    <submittedName>
        <fullName evidence="12">MFS transporter</fullName>
    </submittedName>
</protein>
<dbReference type="Gene3D" id="1.20.1250.20">
    <property type="entry name" value="MFS general substrate transporter like domains"/>
    <property type="match status" value="2"/>
</dbReference>
<comment type="subcellular location">
    <subcellularLocation>
        <location evidence="1">Cell membrane</location>
        <topology evidence="1">Multi-pass membrane protein</topology>
    </subcellularLocation>
</comment>
<keyword evidence="4" id="KW-1003">Cell membrane</keyword>
<dbReference type="InterPro" id="IPR020846">
    <property type="entry name" value="MFS_dom"/>
</dbReference>
<keyword evidence="5" id="KW-0762">Sugar transport</keyword>
<feature type="transmembrane region" description="Helical" evidence="10">
    <location>
        <begin position="99"/>
        <end position="117"/>
    </location>
</feature>